<accession>W9RYD7</accession>
<dbReference type="Proteomes" id="UP000030645">
    <property type="component" value="Unassembled WGS sequence"/>
</dbReference>
<feature type="region of interest" description="Disordered" evidence="1">
    <location>
        <begin position="1"/>
        <end position="46"/>
    </location>
</feature>
<proteinExistence type="predicted"/>
<dbReference type="EMBL" id="KE344761">
    <property type="protein sequence ID" value="EXB77628.1"/>
    <property type="molecule type" value="Genomic_DNA"/>
</dbReference>
<evidence type="ECO:0000313" key="3">
    <source>
        <dbReference type="Proteomes" id="UP000030645"/>
    </source>
</evidence>
<protein>
    <submittedName>
        <fullName evidence="2">Uncharacterized protein</fullName>
    </submittedName>
</protein>
<reference evidence="3" key="1">
    <citation type="submission" date="2013-01" db="EMBL/GenBank/DDBJ databases">
        <title>Draft Genome Sequence of a Mulberry Tree, Morus notabilis C.K. Schneid.</title>
        <authorList>
            <person name="He N."/>
            <person name="Zhao S."/>
        </authorList>
    </citation>
    <scope>NUCLEOTIDE SEQUENCE</scope>
</reference>
<name>W9RYD7_9ROSA</name>
<dbReference type="AlphaFoldDB" id="W9RYD7"/>
<gene>
    <name evidence="2" type="ORF">L484_018144</name>
</gene>
<sequence>MHSDVRAFQGGEASRRPTLLRRRGLQTANPSKEERPHRKPTAQLRHDETLLMGAFQFSMEETQWQTTKEKGEVASETVIPTEPSLQPALEPIDDPIFIQVEDIESLKLILAKEEHFSCKSA</sequence>
<evidence type="ECO:0000256" key="1">
    <source>
        <dbReference type="SAM" id="MobiDB-lite"/>
    </source>
</evidence>
<evidence type="ECO:0000313" key="2">
    <source>
        <dbReference type="EMBL" id="EXB77628.1"/>
    </source>
</evidence>
<keyword evidence="3" id="KW-1185">Reference proteome</keyword>
<organism evidence="2 3">
    <name type="scientific">Morus notabilis</name>
    <dbReference type="NCBI Taxonomy" id="981085"/>
    <lineage>
        <taxon>Eukaryota</taxon>
        <taxon>Viridiplantae</taxon>
        <taxon>Streptophyta</taxon>
        <taxon>Embryophyta</taxon>
        <taxon>Tracheophyta</taxon>
        <taxon>Spermatophyta</taxon>
        <taxon>Magnoliopsida</taxon>
        <taxon>eudicotyledons</taxon>
        <taxon>Gunneridae</taxon>
        <taxon>Pentapetalae</taxon>
        <taxon>rosids</taxon>
        <taxon>fabids</taxon>
        <taxon>Rosales</taxon>
        <taxon>Moraceae</taxon>
        <taxon>Moreae</taxon>
        <taxon>Morus</taxon>
    </lineage>
</organism>